<reference evidence="2" key="2">
    <citation type="submission" date="2025-08" db="UniProtKB">
        <authorList>
            <consortium name="Ensembl"/>
        </authorList>
    </citation>
    <scope>IDENTIFICATION</scope>
</reference>
<dbReference type="Ensembl" id="ENSPPAT00000037105.1">
    <property type="protein sequence ID" value="ENSPPAP00000014421.1"/>
    <property type="gene ID" value="ENSPPAG00000030363.1"/>
</dbReference>
<sequence>MGTEQSVWKGRLLGWPCPWHFGPSHPSPAPFRLWEPILRGPVDKAFCPWPTLCILRQHRAMEPGEREVALSAFPVSTPHFQAAPGPRAFCVPRIILTECAPNPPSPPEARLEELGPRTAPTPRPQTLADSTRGWDGPQAPPGVVGETSGPRSSFMPRKEGAALKRLGRGGSSLEDGGARVQCPQGPAQDGTPETSTADTYPEEILKDSGHDAQTCSREHQGQAAANSGRTTWGATAQQMDSLEETLRELEATLSNMGTGPAMGSPGSPPPLPLRPQVAARFSSSSAAFLLHFQSQTE</sequence>
<reference evidence="2" key="3">
    <citation type="submission" date="2025-09" db="UniProtKB">
        <authorList>
            <consortium name="Ensembl"/>
        </authorList>
    </citation>
    <scope>IDENTIFICATION</scope>
</reference>
<reference evidence="2 3" key="1">
    <citation type="journal article" date="2012" name="Nature">
        <title>The bonobo genome compared with the chimpanzee and human genomes.</title>
        <authorList>
            <person name="Prufer K."/>
            <person name="Munch K."/>
            <person name="Hellmann I."/>
            <person name="Akagi K."/>
            <person name="Miller J.R."/>
            <person name="Walenz B."/>
            <person name="Koren S."/>
            <person name="Sutton G."/>
            <person name="Kodira C."/>
            <person name="Winer R."/>
            <person name="Knight J.R."/>
            <person name="Mullikin J.C."/>
            <person name="Meader S.J."/>
            <person name="Ponting C.P."/>
            <person name="Lunter G."/>
            <person name="Higashino S."/>
            <person name="Hobolth A."/>
            <person name="Dutheil J."/>
            <person name="Karakoc E."/>
            <person name="Alkan C."/>
            <person name="Sajjadian S."/>
            <person name="Catacchio C.R."/>
            <person name="Ventura M."/>
            <person name="Marques-Bonet T."/>
            <person name="Eichler E.E."/>
            <person name="Andre C."/>
            <person name="Atencia R."/>
            <person name="Mugisha L."/>
            <person name="Junhold J."/>
            <person name="Patterson N."/>
            <person name="Siebauer M."/>
            <person name="Good J.M."/>
            <person name="Fischer A."/>
            <person name="Ptak S.E."/>
            <person name="Lachmann M."/>
            <person name="Symer D.E."/>
            <person name="Mailund T."/>
            <person name="Schierup M.H."/>
            <person name="Andres A.M."/>
            <person name="Kelso J."/>
            <person name="Paabo S."/>
        </authorList>
    </citation>
    <scope>NUCLEOTIDE SEQUENCE [LARGE SCALE GENOMIC DNA]</scope>
</reference>
<evidence type="ECO:0000313" key="2">
    <source>
        <dbReference type="Ensembl" id="ENSPPAP00000014421.1"/>
    </source>
</evidence>
<dbReference type="AlphaFoldDB" id="A0A2R9ABZ9"/>
<proteinExistence type="predicted"/>
<feature type="region of interest" description="Disordered" evidence="1">
    <location>
        <begin position="167"/>
        <end position="198"/>
    </location>
</feature>
<keyword evidence="3" id="KW-1185">Reference proteome</keyword>
<dbReference type="EMBL" id="AJFE02030516">
    <property type="status" value="NOT_ANNOTATED_CDS"/>
    <property type="molecule type" value="Genomic_DNA"/>
</dbReference>
<name>A0A2R9ABZ9_PANPA</name>
<evidence type="ECO:0000313" key="3">
    <source>
        <dbReference type="Proteomes" id="UP000240080"/>
    </source>
</evidence>
<feature type="compositionally biased region" description="Low complexity" evidence="1">
    <location>
        <begin position="255"/>
        <end position="265"/>
    </location>
</feature>
<dbReference type="Bgee" id="ENSPPAG00000030363">
    <property type="expression patterns" value="Expressed in cerebellum and 6 other cell types or tissues"/>
</dbReference>
<evidence type="ECO:0000256" key="1">
    <source>
        <dbReference type="SAM" id="MobiDB-lite"/>
    </source>
</evidence>
<feature type="region of interest" description="Disordered" evidence="1">
    <location>
        <begin position="101"/>
        <end position="155"/>
    </location>
</feature>
<dbReference type="GeneTree" id="ENSGT00860000135964"/>
<dbReference type="STRING" id="9597.ENSPPAP00000014421"/>
<dbReference type="OMA" id="DKAFCPW"/>
<protein>
    <submittedName>
        <fullName evidence="2">Uncharacterized protein</fullName>
    </submittedName>
</protein>
<feature type="region of interest" description="Disordered" evidence="1">
    <location>
        <begin position="255"/>
        <end position="275"/>
    </location>
</feature>
<dbReference type="Proteomes" id="UP000240080">
    <property type="component" value="Chromosome 17"/>
</dbReference>
<organism evidence="2 3">
    <name type="scientific">Pan paniscus</name>
    <name type="common">Pygmy chimpanzee</name>
    <name type="synonym">Bonobo</name>
    <dbReference type="NCBI Taxonomy" id="9597"/>
    <lineage>
        <taxon>Eukaryota</taxon>
        <taxon>Metazoa</taxon>
        <taxon>Chordata</taxon>
        <taxon>Craniata</taxon>
        <taxon>Vertebrata</taxon>
        <taxon>Euteleostomi</taxon>
        <taxon>Mammalia</taxon>
        <taxon>Eutheria</taxon>
        <taxon>Euarchontoglires</taxon>
        <taxon>Primates</taxon>
        <taxon>Haplorrhini</taxon>
        <taxon>Catarrhini</taxon>
        <taxon>Hominidae</taxon>
        <taxon>Pan</taxon>
    </lineage>
</organism>
<accession>A0A2R9ABZ9</accession>